<dbReference type="PRINTS" id="PR01179">
    <property type="entry name" value="ODADCRBXLASE"/>
</dbReference>
<evidence type="ECO:0000256" key="7">
    <source>
        <dbReference type="RuleBase" id="RU003737"/>
    </source>
</evidence>
<feature type="domain" description="Orn/DAP/Arg decarboxylase 2 C-terminal" evidence="8">
    <location>
        <begin position="276"/>
        <end position="370"/>
    </location>
</feature>
<feature type="domain" description="Orn/DAP/Arg decarboxylase 2 N-terminal" evidence="9">
    <location>
        <begin position="935"/>
        <end position="1003"/>
    </location>
</feature>
<dbReference type="InterPro" id="IPR022644">
    <property type="entry name" value="De-COase2_N"/>
</dbReference>
<feature type="domain" description="Orn/DAP/Arg decarboxylase 2 N-terminal" evidence="9">
    <location>
        <begin position="598"/>
        <end position="643"/>
    </location>
</feature>
<comment type="function">
    <text evidence="6">Catalyzes the first and rate-limiting step of polyamine biosynthesis that converts ornithine into putrescine, which is the precursor for the polyamines, spermidine and spermine. Polyamines are essential for cell proliferation and are implicated in cellular processes, ranging from DNA replication to apoptosis.</text>
</comment>
<evidence type="ECO:0000256" key="2">
    <source>
        <dbReference type="ARBA" id="ARBA00008872"/>
    </source>
</evidence>
<dbReference type="InterPro" id="IPR022643">
    <property type="entry name" value="De-COase2_C"/>
</dbReference>
<dbReference type="Proteomes" id="UP001607303">
    <property type="component" value="Unassembled WGS sequence"/>
</dbReference>
<feature type="domain" description="Orn/DAP/Arg decarboxylase 2 C-terminal" evidence="8">
    <location>
        <begin position="593"/>
        <end position="766"/>
    </location>
</feature>
<dbReference type="PANTHER" id="PTHR11482">
    <property type="entry name" value="ARGININE/DIAMINOPIMELATE/ORNITHINE DECARBOXYLASE"/>
    <property type="match status" value="1"/>
</dbReference>
<evidence type="ECO:0000259" key="8">
    <source>
        <dbReference type="Pfam" id="PF00278"/>
    </source>
</evidence>
<dbReference type="SUPFAM" id="SSF50621">
    <property type="entry name" value="Alanine racemase C-terminal domain-like"/>
    <property type="match status" value="6"/>
</dbReference>
<dbReference type="FunFam" id="3.20.20.10:FF:000005">
    <property type="entry name" value="Ornithine decarboxylase"/>
    <property type="match status" value="2"/>
</dbReference>
<dbReference type="Gene3D" id="2.40.37.10">
    <property type="entry name" value="Lyase, Ornithine Decarboxylase, Chain A, domain 1"/>
    <property type="match status" value="5"/>
</dbReference>
<dbReference type="InterPro" id="IPR029066">
    <property type="entry name" value="PLP-binding_barrel"/>
</dbReference>
<feature type="domain" description="Orn/DAP/Arg decarboxylase 2 N-terminal" evidence="9">
    <location>
        <begin position="790"/>
        <end position="877"/>
    </location>
</feature>
<keyword evidence="3" id="KW-0663">Pyridoxal phosphate</keyword>
<feature type="domain" description="Orn/DAP/Arg decarboxylase 2 C-terminal" evidence="8">
    <location>
        <begin position="461"/>
        <end position="555"/>
    </location>
</feature>
<dbReference type="CDD" id="cd00622">
    <property type="entry name" value="PLPDE_III_ODC"/>
    <property type="match status" value="2"/>
</dbReference>
<dbReference type="EMBL" id="JAYRBN010000071">
    <property type="protein sequence ID" value="KAL2734608.1"/>
    <property type="molecule type" value="Genomic_DNA"/>
</dbReference>
<evidence type="ECO:0000313" key="10">
    <source>
        <dbReference type="EMBL" id="KAL2734608.1"/>
    </source>
</evidence>
<proteinExistence type="inferred from homology"/>
<reference evidence="10 11" key="1">
    <citation type="journal article" date="2024" name="Ann. Entomol. Soc. Am.">
        <title>Genomic analyses of the southern and eastern yellowjacket wasps (Hymenoptera: Vespidae) reveal evolutionary signatures of social life.</title>
        <authorList>
            <person name="Catto M.A."/>
            <person name="Caine P.B."/>
            <person name="Orr S.E."/>
            <person name="Hunt B.G."/>
            <person name="Goodisman M.A.D."/>
        </authorList>
    </citation>
    <scope>NUCLEOTIDE SEQUENCE [LARGE SCALE GENOMIC DNA]</scope>
    <source>
        <strain evidence="10">232</strain>
        <tissue evidence="10">Head and thorax</tissue>
    </source>
</reference>
<dbReference type="GO" id="GO:0016829">
    <property type="term" value="F:lyase activity"/>
    <property type="evidence" value="ECO:0007669"/>
    <property type="project" value="UniProtKB-KW"/>
</dbReference>
<feature type="domain" description="Orn/DAP/Arg decarboxylase 2 N-terminal" evidence="9">
    <location>
        <begin position="42"/>
        <end position="274"/>
    </location>
</feature>
<dbReference type="InterPro" id="IPR009006">
    <property type="entry name" value="Ala_racemase/Decarboxylase_C"/>
</dbReference>
<dbReference type="Pfam" id="PF00278">
    <property type="entry name" value="Orn_DAP_Arg_deC"/>
    <property type="match status" value="4"/>
</dbReference>
<name>A0ABD2BPA2_VESMC</name>
<dbReference type="InterPro" id="IPR000183">
    <property type="entry name" value="Orn/DAP/Arg_de-COase"/>
</dbReference>
<evidence type="ECO:0000256" key="1">
    <source>
        <dbReference type="ARBA" id="ARBA00001933"/>
    </source>
</evidence>
<comment type="cofactor">
    <cofactor evidence="1">
        <name>pyridoxal 5'-phosphate</name>
        <dbReference type="ChEBI" id="CHEBI:597326"/>
    </cofactor>
</comment>
<gene>
    <name evidence="10" type="ORF">V1477_013785</name>
</gene>
<dbReference type="PANTHER" id="PTHR11482:SF6">
    <property type="entry name" value="ORNITHINE DECARBOXYLASE 1-RELATED"/>
    <property type="match status" value="1"/>
</dbReference>
<organism evidence="10 11">
    <name type="scientific">Vespula maculifrons</name>
    <name type="common">Eastern yellow jacket</name>
    <name type="synonym">Wasp</name>
    <dbReference type="NCBI Taxonomy" id="7453"/>
    <lineage>
        <taxon>Eukaryota</taxon>
        <taxon>Metazoa</taxon>
        <taxon>Ecdysozoa</taxon>
        <taxon>Arthropoda</taxon>
        <taxon>Hexapoda</taxon>
        <taxon>Insecta</taxon>
        <taxon>Pterygota</taxon>
        <taxon>Neoptera</taxon>
        <taxon>Endopterygota</taxon>
        <taxon>Hymenoptera</taxon>
        <taxon>Apocrita</taxon>
        <taxon>Aculeata</taxon>
        <taxon>Vespoidea</taxon>
        <taxon>Vespidae</taxon>
        <taxon>Vespinae</taxon>
        <taxon>Vespula</taxon>
    </lineage>
</organism>
<comment type="caution">
    <text evidence="10">The sequence shown here is derived from an EMBL/GenBank/DDBJ whole genome shotgun (WGS) entry which is preliminary data.</text>
</comment>
<accession>A0ABD2BPA2</accession>
<protein>
    <submittedName>
        <fullName evidence="10">Ornithine decarboxylase-like</fullName>
    </submittedName>
</protein>
<feature type="domain" description="Orn/DAP/Arg decarboxylase 2 N-terminal" evidence="9">
    <location>
        <begin position="1180"/>
        <end position="1413"/>
    </location>
</feature>
<keyword evidence="5" id="KW-0456">Lyase</keyword>
<dbReference type="Pfam" id="PF02784">
    <property type="entry name" value="Orn_Arg_deC_N"/>
    <property type="match status" value="5"/>
</dbReference>
<evidence type="ECO:0000256" key="6">
    <source>
        <dbReference type="ARBA" id="ARBA00037173"/>
    </source>
</evidence>
<dbReference type="InterPro" id="IPR002433">
    <property type="entry name" value="Orn_de-COase"/>
</dbReference>
<comment type="similarity">
    <text evidence="2 7">Belongs to the Orn/Lys/Arg decarboxylase class-II family.</text>
</comment>
<evidence type="ECO:0000256" key="5">
    <source>
        <dbReference type="ARBA" id="ARBA00023239"/>
    </source>
</evidence>
<dbReference type="PROSITE" id="PS00879">
    <property type="entry name" value="ODR_DC_2_2"/>
    <property type="match status" value="1"/>
</dbReference>
<evidence type="ECO:0000313" key="11">
    <source>
        <dbReference type="Proteomes" id="UP001607303"/>
    </source>
</evidence>
<dbReference type="PRINTS" id="PR01182">
    <property type="entry name" value="ORNDCRBXLASE"/>
</dbReference>
<keyword evidence="11" id="KW-1185">Reference proteome</keyword>
<dbReference type="Gene3D" id="3.20.20.10">
    <property type="entry name" value="Alanine racemase"/>
    <property type="match status" value="5"/>
</dbReference>
<evidence type="ECO:0000256" key="4">
    <source>
        <dbReference type="ARBA" id="ARBA00023115"/>
    </source>
</evidence>
<dbReference type="InterPro" id="IPR022657">
    <property type="entry name" value="De-COase2_CS"/>
</dbReference>
<feature type="domain" description="Orn/DAP/Arg decarboxylase 2 C-terminal" evidence="8">
    <location>
        <begin position="1009"/>
        <end position="1131"/>
    </location>
</feature>
<evidence type="ECO:0000256" key="3">
    <source>
        <dbReference type="ARBA" id="ARBA00022898"/>
    </source>
</evidence>
<dbReference type="SUPFAM" id="SSF51419">
    <property type="entry name" value="PLP-binding barrel"/>
    <property type="match status" value="5"/>
</dbReference>
<evidence type="ECO:0000259" key="9">
    <source>
        <dbReference type="Pfam" id="PF02784"/>
    </source>
</evidence>
<sequence>MSSINVNEIQIYEDEIKEYDILKKIITTYDQEDAFYILDLGIIMKKHQDWIEKMPRIVPYYAVKCNSNPMVIKLLAAMNGSFDCASKQEIQEVMQLGISPDRIIFANPTKCPSHIIFAKSFGVKKMTVDGRLELLKIKRLFPEAKIIIRFRCDSNSFAKYVKLGIKFGCESVDEAKELIQLAKDLDLVLYGFSFHVGSPCKEFDAYIRGIEVCKKLITFAKSIRCEDIKLIDIGGGFPGESEYQIDEFSCIINDAIKEIDPTIEIISEPGRYYVTAAFTLAGYLHSKRTVSNGNSLKQMYYVNCGVYSGFIEELLNLNSRHPISLFKPVSDKEYLSTIWGPTCDSCDCIIKDVLLPEFYIGDWLVWKDMGAYTTSRVCEFNGFLPPIVHSFIRKNEIQEYDILKDIITTYNQEDAFYLLDLGIIMKKHQDWIKKMPRIVPYYEIDPTIEIISEPGRYYVTAAFTLAGYLHSKRTVSNGNSLIQMYYVNCGVYSGFIEELLNLNSRQPISLYNPVFDNKYLSTIWGPTCDSCDCIIKDLLLPEFYVGDWLIWKNMGAYTTSRVCKFNGFLPPIVHSFIRKNIITTYNQEDAFYVLDLGIIMKKHQDWIKKMPRIVPYYAVKCNPNPMVIKLLADMNACFDCASKVSCIINDAIKEIDPTIEIISEPGRYYVTAAFTLAGYLHSKRTVSNGNSLIQMYYVNCGVYSGFIEELLNLNSRQPISLYNPVSDKEYLSTIWGPTCDSCDCIIKDVLLPEFYIGDWLVWKDMGAYAASRKIITTADQEDAFYILDLGVIIKKHLDWIKKMPRVVPYYAIKCNPDPMVIKVLAAMNASFDCASKQEIQDVMQLGILPDRIIFANPTKCPSHIKFAKNVGVDKMTLSHIINDAIKEIDPTIEIISEPGRYYVTAAFTLASYLHSKRTISEGNSLKQMYYINCGVYTIKCNSNPMVIKLLAAMNANFDCASKQEIQDVMQLGILPDRIIFANPTKCPSHIKFAKNVGVDKMTLPCIINDAIKEIDPTIEIVSEPGRYYVTSAFTLAAYLHSKKTIWEENSPRHMYYINCGVYSGFVDELLNLHSRQPISLSNKDNLLQPASDKQYLSTICGPTCNSFDCIIKDVLLPEFYIGDWLVWSNMGSYTSSISFEFCGYMPLEVHPFIRKNYDILKNVITTRDQEDAFYILDLGIIMKQHQEWIKKMPRIVPYYAVKCNPNLMVIKILAAMNANFDCASKQEIQQIIQLGISPDRIIFANPTKCPSHIKFAKSLGVKKMTVDGKLELFKIKELFPEAKIVIRFRCDNNSSIKCIKLGIKYGCEPGDEAKELIQLAKDLDLILYGFSFHVGSPCREFNAYKRAIEICKDLITFAKSIGCEDIKLIDIGGGFPGESGIEIEEISYVINDAIKDIDPTIEIISEPGRYYVASAFTLASYLHSKKTISSGSSLKQMYYINCGVYTGFIEELCNLKSRHPNSLFNPISNKKFSSTIWGPTLDSFDCIIKDVLLPEYEIGDWLVWSDMGAYGTSVACKFNGFMPPEVFPFIRKSKTFVPLSDVTNLILIKQYKDVSCIKKHLRIVCCFKSKNTHYLLPKNNHLSQSASFYL</sequence>
<dbReference type="GO" id="GO:0006596">
    <property type="term" value="P:polyamine biosynthetic process"/>
    <property type="evidence" value="ECO:0007669"/>
    <property type="project" value="UniProtKB-KW"/>
</dbReference>
<keyword evidence="4" id="KW-0620">Polyamine biosynthesis</keyword>